<dbReference type="Gene3D" id="2.60.120.260">
    <property type="entry name" value="Galactose-binding domain-like"/>
    <property type="match status" value="1"/>
</dbReference>
<evidence type="ECO:0000313" key="4">
    <source>
        <dbReference type="EMBL" id="RUL87182.1"/>
    </source>
</evidence>
<feature type="domain" description="SGNH hydrolase-type esterase N-terminal" evidence="3">
    <location>
        <begin position="42"/>
        <end position="184"/>
    </location>
</feature>
<dbReference type="Pfam" id="PF14607">
    <property type="entry name" value="GxDLY"/>
    <property type="match status" value="1"/>
</dbReference>
<dbReference type="AlphaFoldDB" id="A0A432MIJ0"/>
<dbReference type="InterPro" id="IPR013830">
    <property type="entry name" value="SGNH_hydro"/>
</dbReference>
<evidence type="ECO:0000259" key="3">
    <source>
        <dbReference type="Pfam" id="PF14607"/>
    </source>
</evidence>
<dbReference type="GO" id="GO:0016788">
    <property type="term" value="F:hydrolase activity, acting on ester bonds"/>
    <property type="evidence" value="ECO:0007669"/>
    <property type="project" value="UniProtKB-ARBA"/>
</dbReference>
<dbReference type="OrthoDB" id="5624617at2"/>
<sequence length="380" mass="40432">MNRRLILAAILASLICSSASAAIADDAIDPSLATTAPGDPTRWFDIRLLGVEGQGWSDTKAPFDRLPARAEGVVRDAVWGLSRHSAGLCVRFVTDSPEIQARWTLTSDRLAMPHMPATGVSGLDLYAKLDGRWHWLGYGRPEQAPTNTGTLASGLEGGPREYLLYLPLYNGVSSVEIGLPEGASLSKAPARPEGKDRPIVFYGTSITQGGCASRPGMVHTAILGRRLGLPVINLGFSGNGRMEAEVAELLAELDPAVFVVDCLPNMSAAEVEDRVEPLVRIIRASRPTTPIILAEDRSYSNAPLVSSLRNRNATSRAALRAAFDHLVAEGVTGLHYLPGDPQLGDDGDGTVDGSHPTDLGFVRMADAFEPVLRAALAGQP</sequence>
<evidence type="ECO:0000259" key="2">
    <source>
        <dbReference type="Pfam" id="PF14606"/>
    </source>
</evidence>
<dbReference type="Proteomes" id="UP000280296">
    <property type="component" value="Unassembled WGS sequence"/>
</dbReference>
<dbReference type="CDD" id="cd01844">
    <property type="entry name" value="SGNH_hydrolase_like_6"/>
    <property type="match status" value="1"/>
</dbReference>
<evidence type="ECO:0008006" key="6">
    <source>
        <dbReference type="Google" id="ProtNLM"/>
    </source>
</evidence>
<name>A0A432MIJ0_9BACT</name>
<accession>A0A432MIJ0</accession>
<reference evidence="4 5" key="1">
    <citation type="submission" date="2018-12" db="EMBL/GenBank/DDBJ databases">
        <authorList>
            <person name="Toschakov S.V."/>
        </authorList>
    </citation>
    <scope>NUCLEOTIDE SEQUENCE [LARGE SCALE GENOMIC DNA]</scope>
    <source>
        <strain evidence="4 5">GM2012</strain>
    </source>
</reference>
<dbReference type="PANTHER" id="PTHR30383:SF29">
    <property type="entry name" value="SGNH HYDROLASE-TYPE ESTERASE DOMAIN-CONTAINING PROTEIN"/>
    <property type="match status" value="1"/>
</dbReference>
<protein>
    <recommendedName>
        <fullName evidence="6">Hydrolase</fullName>
    </recommendedName>
</protein>
<keyword evidence="5" id="KW-1185">Reference proteome</keyword>
<keyword evidence="1" id="KW-0732">Signal</keyword>
<proteinExistence type="predicted"/>
<evidence type="ECO:0000256" key="1">
    <source>
        <dbReference type="SAM" id="SignalP"/>
    </source>
</evidence>
<dbReference type="InterPro" id="IPR036514">
    <property type="entry name" value="SGNH_hydro_sf"/>
</dbReference>
<feature type="chain" id="PRO_5019572943" description="Hydrolase" evidence="1">
    <location>
        <begin position="22"/>
        <end position="380"/>
    </location>
</feature>
<evidence type="ECO:0000313" key="5">
    <source>
        <dbReference type="Proteomes" id="UP000280296"/>
    </source>
</evidence>
<dbReference type="Gene3D" id="3.40.50.1110">
    <property type="entry name" value="SGNH hydrolase"/>
    <property type="match status" value="1"/>
</dbReference>
<comment type="caution">
    <text evidence="4">The sequence shown here is derived from an EMBL/GenBank/DDBJ whole genome shotgun (WGS) entry which is preliminary data.</text>
</comment>
<dbReference type="EMBL" id="RYZH01000025">
    <property type="protein sequence ID" value="RUL87182.1"/>
    <property type="molecule type" value="Genomic_DNA"/>
</dbReference>
<feature type="domain" description="SGNH hydrolase-type esterase" evidence="2">
    <location>
        <begin position="197"/>
        <end position="373"/>
    </location>
</feature>
<dbReference type="InterPro" id="IPR032740">
    <property type="entry name" value="GxDLY"/>
</dbReference>
<dbReference type="InterPro" id="IPR051532">
    <property type="entry name" value="Ester_Hydrolysis_Enzymes"/>
</dbReference>
<dbReference type="RefSeq" id="WP_126726088.1">
    <property type="nucleotide sequence ID" value="NZ_RYZH01000025.1"/>
</dbReference>
<organism evidence="4 5">
    <name type="scientific">Tautonia sociabilis</name>
    <dbReference type="NCBI Taxonomy" id="2080755"/>
    <lineage>
        <taxon>Bacteria</taxon>
        <taxon>Pseudomonadati</taxon>
        <taxon>Planctomycetota</taxon>
        <taxon>Planctomycetia</taxon>
        <taxon>Isosphaerales</taxon>
        <taxon>Isosphaeraceae</taxon>
        <taxon>Tautonia</taxon>
    </lineage>
</organism>
<feature type="signal peptide" evidence="1">
    <location>
        <begin position="1"/>
        <end position="21"/>
    </location>
</feature>
<dbReference type="PANTHER" id="PTHR30383">
    <property type="entry name" value="THIOESTERASE 1/PROTEASE 1/LYSOPHOSPHOLIPASE L1"/>
    <property type="match status" value="1"/>
</dbReference>
<gene>
    <name evidence="4" type="ORF">TsocGM_13990</name>
</gene>
<dbReference type="Pfam" id="PF14606">
    <property type="entry name" value="Lipase_GDSL_3"/>
    <property type="match status" value="1"/>
</dbReference>
<dbReference type="SUPFAM" id="SSF52266">
    <property type="entry name" value="SGNH hydrolase"/>
    <property type="match status" value="1"/>
</dbReference>
<reference evidence="4 5" key="2">
    <citation type="submission" date="2019-01" db="EMBL/GenBank/DDBJ databases">
        <title>Tautonia sociabilis, a novel thermotolerant planctomycete of Isosphaeraceae family, isolated from a 4000 m deep subterranean habitat.</title>
        <authorList>
            <person name="Kovaleva O.L."/>
            <person name="Elcheninov A.G."/>
            <person name="Van Heerden E."/>
            <person name="Toshchakov S.V."/>
            <person name="Novikov A."/>
            <person name="Bonch-Osmolovskaya E.A."/>
            <person name="Kublanov I.V."/>
        </authorList>
    </citation>
    <scope>NUCLEOTIDE SEQUENCE [LARGE SCALE GENOMIC DNA]</scope>
    <source>
        <strain evidence="4 5">GM2012</strain>
    </source>
</reference>